<organism evidence="1 2">
    <name type="scientific">Zophobas morio</name>
    <dbReference type="NCBI Taxonomy" id="2755281"/>
    <lineage>
        <taxon>Eukaryota</taxon>
        <taxon>Metazoa</taxon>
        <taxon>Ecdysozoa</taxon>
        <taxon>Arthropoda</taxon>
        <taxon>Hexapoda</taxon>
        <taxon>Insecta</taxon>
        <taxon>Pterygota</taxon>
        <taxon>Neoptera</taxon>
        <taxon>Endopterygota</taxon>
        <taxon>Coleoptera</taxon>
        <taxon>Polyphaga</taxon>
        <taxon>Cucujiformia</taxon>
        <taxon>Tenebrionidae</taxon>
        <taxon>Zophobas</taxon>
    </lineage>
</organism>
<keyword evidence="2" id="KW-1185">Reference proteome</keyword>
<proteinExistence type="predicted"/>
<dbReference type="Proteomes" id="UP001168821">
    <property type="component" value="Unassembled WGS sequence"/>
</dbReference>
<name>A0AA38LZN1_9CUCU</name>
<dbReference type="EMBL" id="JALNTZ010002052">
    <property type="protein sequence ID" value="KAJ3620925.1"/>
    <property type="molecule type" value="Genomic_DNA"/>
</dbReference>
<evidence type="ECO:0000313" key="2">
    <source>
        <dbReference type="Proteomes" id="UP001168821"/>
    </source>
</evidence>
<comment type="caution">
    <text evidence="1">The sequence shown here is derived from an EMBL/GenBank/DDBJ whole genome shotgun (WGS) entry which is preliminary data.</text>
</comment>
<gene>
    <name evidence="1" type="ORF">Zmor_008639</name>
</gene>
<dbReference type="AlphaFoldDB" id="A0AA38LZN1"/>
<accession>A0AA38LZN1</accession>
<protein>
    <submittedName>
        <fullName evidence="1">Uncharacterized protein</fullName>
    </submittedName>
</protein>
<evidence type="ECO:0000313" key="1">
    <source>
        <dbReference type="EMBL" id="KAJ3620925.1"/>
    </source>
</evidence>
<reference evidence="1" key="1">
    <citation type="journal article" date="2023" name="G3 (Bethesda)">
        <title>Whole genome assemblies of Zophobas morio and Tenebrio molitor.</title>
        <authorList>
            <person name="Kaur S."/>
            <person name="Stinson S.A."/>
            <person name="diCenzo G.C."/>
        </authorList>
    </citation>
    <scope>NUCLEOTIDE SEQUENCE</scope>
    <source>
        <strain evidence="1">QUZm001</strain>
    </source>
</reference>
<sequence length="204" mass="21336">MENGINFAKTEVQKQLTDDQKTMTPTVNIYAEGTVIAYDEESNTVTAKDGEGNPATGLDEIHSAKNYVYAITLTPAETKDATEGEIAKVTFVAGNLVVGEAQQIVPQGLGDASEDGTYSLALTHGAATGGSAQIYVENPDMVGTLTATTPDNNTDVISLSKDGTNDYFTVTSNAAGIVDITIDSDLVDVTDVIIHVTVTEGNQA</sequence>